<sequence length="2191" mass="241830">MPNLFRYLLSYLLLICISQTAAAQQYPVTASTQIIPPYSVYLPDYVVPGSDKLRVILVQNDLTKPSYDVRLQMTVERNGTLIMRTAPAFTPRPLTLSAGVPTIISGTDLADYLNTSNIEFSGGFSRDSYERTRSLPEGSYRITFTAFDYRRPTVQVSNTGANIFFFQKNDPPLLNLPICGSRVEKRDPQFLTFSWSSRNTPNPLEGGGTEYIFSLYEIKPKNSNPDYIVRSTRPIYTITTDNTTIPYGPGEPALTDSMEYVWIVQARDKSGRDMFSNQGLSQSCRFTYLGNNPFETNKISKPKLSGEATGERTMKLQWAAAPASAAYRVETYRVQYRAVKKDGVEYDWQTSESPTDTALNVHSLEPGRSYEARLQWRVTGVYGPFSDVVTVTTKPLRTFTCGDPALLQAPQNNTPLPSAARGAIFRIGHFDVLVSDISGGDGVYSGRGKVVTPGFGGGMLVQFKQISVNTDMVVTRGEMQAVTEGIDKFISDEQKNQRGGDDVGQVKTGDVVPDIVTKLHLFTKESIKVNTEDGTITFTDSNTGQSETVNYKDKGKGLPLVIEDTDGNLYNVDKNGKVTSAGTRDKSLAGNPGALAALNTLDLSNGMFTFSGKNSKYAFDAWKDNYYGKPVLDSSYEKLADGRYRVAAKAILPGEQDQVIATLSGGKDIDTSKIKFVSGKGIVYPSSPSPEGFVITLTGGPAGDAQEIYAVYAKGGKNISMGKLLVASYAPKQKQVMLIPVGKATIQQEAVEKALKDAYEKIGVTYTVTVDESFRDNRAWDLNKDSLLQDSHSSFLGNGFTGEEKAMRKAYSKDHKIDNNTSYLFVVNEAALNDGDLQGKMPRQSQFGFIFAKGASVESIGRTVAHETGHGAYTLEHTFSAGIGLDIRSTDNLMDYSNGYSLLKYQWDVVHDPGHVWGIFENDQEQQQVSFGSVKVFEKFINKPSNTYTFLTPAGTKVTLPEDAANLSFSTLDRTFYKVKDKVDTNQPTEDLVPLGALLSFDVKQVRYAVNFSANRFNGYLNAEGSVYKDDVSKTLGADTGIAVFLGVKEGKFITYASRFKPKSPVNVSDFSVVDLNFLLDENSMREVLERKKVAGELMELDAFGLAFSSGTVAFRYKGKDGGSISSFLLDVLNEKSPVKDYMTFYTIANLKKEDLLAFADCLGEQWDMSLAEASLRKVVYGPTQGMDGGYKLYQTIREKTLAEMAKIADGKSMLLDVVHKAVQAKATAEVIRDLIKKNYSPCALMQLSLSDRSYILNQLLSPGMNNDYWYTDPAWYTSDDGHFILLDLFKTTPKTDRGALLKNGLMTNNYQWLRTLWEQALKKFNGVGYEDVRDVFDEINPWIAENFASLGIKPQVKQHYTGMFGLDSIPYCPGEQEYLVGFGSNSNPVLHYYEYSVKREGDATLSSNGKILLTQDYTMRNVYPTFSAAGSGYYSPEIPVSYDEVMDPFEPMTMMAVSNYHELGITAGDKYILPAYMAVVYNKDISRTTNDRRLRQVCDAMTVAAAILLAPESGGSSLSMIATAAARATQVVSRVSAIVSAADFAIQVEKNNLTPQAYALNRDFYEAWDKLKATVDYAALGLDGYNLSVWGTGKLKQLSRLSATGNSVRGTLDLTASSLKNLANTWQQLKTLTVAQASKLTFSIKNSKLFNKVTKAALQDNGLEAAADVTNIAEESIGAAFKMGMENGSFESDFIVYTPKPSPPKIPGYSAATTAVLVKQEGVDLTRRLAAEGILHAATSDAQISAKALEAEFGLVAKMKPAEFTEKLSVRVYVSAAKAAVNAEAEPEVMTAVMPDGQERIIYVTPGTAVDILNRRECKLCTRHSQEVCRKFERLLAKAPLRGAGVDKLCRELPAAKVNEVLNYLLDDKMNAADLDVFLDEIVATSEKQAHITSHVRDLNAGIMAAWKLVRQAKSSTSKNYEVDYPALDALRTAWTDTNFQTNVGGESGLKTALFANKGLPCGTCDNKPGAFIQPLKEYILDFKYFSDNYNFAGLWADLKQVNAIRTVYGAAYQLRILRALQGRFAGTLRFDRKLDGPDEDEAEEDALAVEEVAQGTRTKCKYDIKVMGAAGDHYFEFKSWGETTVRNFFNGGASKRKAFGRQMGAYLRKVQTLDHLNYMFDGRRMTHTKAKEIIRLTLREHFRKWYGSTEDNDGLGAARMQALFGLNEDDFADAVEDLNSPVYNFVKAE</sequence>
<reference evidence="3 4" key="1">
    <citation type="submission" date="2020-04" db="EMBL/GenBank/DDBJ databases">
        <title>Chitinophaga sp. G-6-1-13 sp. nov., isolated from soil.</title>
        <authorList>
            <person name="Dahal R.H."/>
            <person name="Chaudhary D.K."/>
        </authorList>
    </citation>
    <scope>NUCLEOTIDE SEQUENCE [LARGE SCALE GENOMIC DNA]</scope>
    <source>
        <strain evidence="3 4">G-6-1-13</strain>
    </source>
</reference>
<dbReference type="EMBL" id="JABBGC010000002">
    <property type="protein sequence ID" value="NML39648.1"/>
    <property type="molecule type" value="Genomic_DNA"/>
</dbReference>
<name>A0A848GVA4_9BACT</name>
<dbReference type="RefSeq" id="WP_169226709.1">
    <property type="nucleotide sequence ID" value="NZ_JABBGC010000002.1"/>
</dbReference>
<dbReference type="PROSITE" id="PS50853">
    <property type="entry name" value="FN3"/>
    <property type="match status" value="1"/>
</dbReference>
<feature type="signal peptide" evidence="1">
    <location>
        <begin position="1"/>
        <end position="23"/>
    </location>
</feature>
<evidence type="ECO:0000259" key="2">
    <source>
        <dbReference type="PROSITE" id="PS50853"/>
    </source>
</evidence>
<keyword evidence="4" id="KW-1185">Reference proteome</keyword>
<dbReference type="SUPFAM" id="SSF49265">
    <property type="entry name" value="Fibronectin type III"/>
    <property type="match status" value="1"/>
</dbReference>
<dbReference type="InterPro" id="IPR003961">
    <property type="entry name" value="FN3_dom"/>
</dbReference>
<evidence type="ECO:0000256" key="1">
    <source>
        <dbReference type="SAM" id="SignalP"/>
    </source>
</evidence>
<evidence type="ECO:0000313" key="4">
    <source>
        <dbReference type="Proteomes" id="UP000583266"/>
    </source>
</evidence>
<comment type="caution">
    <text evidence="3">The sequence shown here is derived from an EMBL/GenBank/DDBJ whole genome shotgun (WGS) entry which is preliminary data.</text>
</comment>
<proteinExistence type="predicted"/>
<organism evidence="3 4">
    <name type="scientific">Chitinophaga fulva</name>
    <dbReference type="NCBI Taxonomy" id="2728842"/>
    <lineage>
        <taxon>Bacteria</taxon>
        <taxon>Pseudomonadati</taxon>
        <taxon>Bacteroidota</taxon>
        <taxon>Chitinophagia</taxon>
        <taxon>Chitinophagales</taxon>
        <taxon>Chitinophagaceae</taxon>
        <taxon>Chitinophaga</taxon>
    </lineage>
</organism>
<dbReference type="Gene3D" id="2.60.40.10">
    <property type="entry name" value="Immunoglobulins"/>
    <property type="match status" value="1"/>
</dbReference>
<dbReference type="Proteomes" id="UP000583266">
    <property type="component" value="Unassembled WGS sequence"/>
</dbReference>
<dbReference type="InterPro" id="IPR013783">
    <property type="entry name" value="Ig-like_fold"/>
</dbReference>
<dbReference type="Pfam" id="PF00041">
    <property type="entry name" value="fn3"/>
    <property type="match status" value="1"/>
</dbReference>
<feature type="domain" description="Fibronectin type-III" evidence="2">
    <location>
        <begin position="298"/>
        <end position="396"/>
    </location>
</feature>
<dbReference type="CDD" id="cd00063">
    <property type="entry name" value="FN3"/>
    <property type="match status" value="1"/>
</dbReference>
<dbReference type="InterPro" id="IPR036116">
    <property type="entry name" value="FN3_sf"/>
</dbReference>
<feature type="chain" id="PRO_5032889473" description="Fibronectin type-III domain-containing protein" evidence="1">
    <location>
        <begin position="24"/>
        <end position="2191"/>
    </location>
</feature>
<evidence type="ECO:0000313" key="3">
    <source>
        <dbReference type="EMBL" id="NML39648.1"/>
    </source>
</evidence>
<accession>A0A848GVA4</accession>
<protein>
    <recommendedName>
        <fullName evidence="2">Fibronectin type-III domain-containing protein</fullName>
    </recommendedName>
</protein>
<gene>
    <name evidence="3" type="ORF">HHL17_20785</name>
</gene>
<keyword evidence="1" id="KW-0732">Signal</keyword>